<dbReference type="CDD" id="cd06355">
    <property type="entry name" value="PBP1_FmdD-like"/>
    <property type="match status" value="1"/>
</dbReference>
<feature type="chain" id="PRO_5029010616" evidence="2">
    <location>
        <begin position="27"/>
        <end position="423"/>
    </location>
</feature>
<dbReference type="RefSeq" id="WP_187597135.1">
    <property type="nucleotide sequence ID" value="NZ_CP060714.1"/>
</dbReference>
<gene>
    <name evidence="3" type="primary">urtA</name>
    <name evidence="3" type="ORF">H9K76_20610</name>
</gene>
<dbReference type="InterPro" id="IPR028082">
    <property type="entry name" value="Peripla_BP_I"/>
</dbReference>
<keyword evidence="4" id="KW-1185">Reference proteome</keyword>
<dbReference type="KEGG" id="drg:H9K76_20610"/>
<dbReference type="EMBL" id="CP060714">
    <property type="protein sequence ID" value="QNN56869.1"/>
    <property type="molecule type" value="Genomic_DNA"/>
</dbReference>
<proteinExistence type="predicted"/>
<dbReference type="GO" id="GO:0006865">
    <property type="term" value="P:amino acid transport"/>
    <property type="evidence" value="ECO:0007669"/>
    <property type="project" value="InterPro"/>
</dbReference>
<evidence type="ECO:0000313" key="3">
    <source>
        <dbReference type="EMBL" id="QNN56869.1"/>
    </source>
</evidence>
<evidence type="ECO:0000256" key="2">
    <source>
        <dbReference type="SAM" id="SignalP"/>
    </source>
</evidence>
<protein>
    <submittedName>
        <fullName evidence="3">Urea ABC transporter substrate-binding protein</fullName>
    </submittedName>
</protein>
<dbReference type="NCBIfam" id="TIGR03407">
    <property type="entry name" value="urea_ABC_UrtA"/>
    <property type="match status" value="1"/>
</dbReference>
<dbReference type="InterPro" id="IPR000709">
    <property type="entry name" value="Leu_Ile_Val-bd"/>
</dbReference>
<reference evidence="3 4" key="1">
    <citation type="submission" date="2020-08" db="EMBL/GenBank/DDBJ databases">
        <title>Genome sequence of Diaphorobacter ruginosibacter DSM 27467T.</title>
        <authorList>
            <person name="Hyun D.-W."/>
            <person name="Bae J.-W."/>
        </authorList>
    </citation>
    <scope>NUCLEOTIDE SEQUENCE [LARGE SCALE GENOMIC DNA]</scope>
    <source>
        <strain evidence="3 4">DSM 27467</strain>
    </source>
</reference>
<feature type="region of interest" description="Disordered" evidence="1">
    <location>
        <begin position="400"/>
        <end position="423"/>
    </location>
</feature>
<dbReference type="AlphaFoldDB" id="A0A7G9RMP4"/>
<evidence type="ECO:0000313" key="4">
    <source>
        <dbReference type="Proteomes" id="UP000515811"/>
    </source>
</evidence>
<dbReference type="PANTHER" id="PTHR47628">
    <property type="match status" value="1"/>
</dbReference>
<name>A0A7G9RMP4_9BURK</name>
<evidence type="ECO:0000256" key="1">
    <source>
        <dbReference type="SAM" id="MobiDB-lite"/>
    </source>
</evidence>
<dbReference type="PANTHER" id="PTHR47628:SF1">
    <property type="entry name" value="ALIPHATIC AMIDASE EXPRESSION-REGULATING PROTEIN"/>
    <property type="match status" value="1"/>
</dbReference>
<organism evidence="3 4">
    <name type="scientific">Diaphorobacter ruginosibacter</name>
    <dbReference type="NCBI Taxonomy" id="1715720"/>
    <lineage>
        <taxon>Bacteria</taxon>
        <taxon>Pseudomonadati</taxon>
        <taxon>Pseudomonadota</taxon>
        <taxon>Betaproteobacteria</taxon>
        <taxon>Burkholderiales</taxon>
        <taxon>Comamonadaceae</taxon>
        <taxon>Diaphorobacter</taxon>
    </lineage>
</organism>
<dbReference type="Gene3D" id="3.40.50.2300">
    <property type="match status" value="2"/>
</dbReference>
<feature type="signal peptide" evidence="2">
    <location>
        <begin position="1"/>
        <end position="26"/>
    </location>
</feature>
<dbReference type="Pfam" id="PF13433">
    <property type="entry name" value="Peripla_BP_5"/>
    <property type="match status" value="1"/>
</dbReference>
<dbReference type="InterPro" id="IPR017777">
    <property type="entry name" value="ABC_urea-bd_UrtA"/>
</dbReference>
<feature type="compositionally biased region" description="Basic and acidic residues" evidence="1">
    <location>
        <begin position="409"/>
        <end position="423"/>
    </location>
</feature>
<dbReference type="SUPFAM" id="SSF53822">
    <property type="entry name" value="Periplasmic binding protein-like I"/>
    <property type="match status" value="1"/>
</dbReference>
<keyword evidence="2" id="KW-0732">Signal</keyword>
<dbReference type="Proteomes" id="UP000515811">
    <property type="component" value="Chromosome"/>
</dbReference>
<accession>A0A7G9RMP4</accession>
<dbReference type="PRINTS" id="PR00337">
    <property type="entry name" value="LEUILEVALBP"/>
</dbReference>
<sequence>MNRRGTLTTLAASLALGLGLSATVHAQDTIKVGVLHSLSGTMAISETVLKDTVLMAIDDINAKGGVLGKKLEPVVVDPASNWPLFAEKAKQLITQDKVAVVFGCWTSVSRKSVLPVFEQNNGLLFYPVQYEGEELSKNVFYTGAAPNQQAIPAVEYLMSKEGGGAKRFVLLGTDYVYPRTTNKILRAFLKSKGVKESDIMETYTPFGHSDYQTIVSDIKKFSTGGKTAVISTINGDSNVPFYKELGNAGLKAKDVPVVAFSVGEEELRGVDTKPLVGHLAAWNYFMSVKNPTNTAFIKQWSDYAKAKAIPGHKDKPLTNDPMEATWVGIHMWKQAVEKAKSTDVDKVIAAMAGQTFTAPDGFTVKMDEKNHHLHKPVMVGEIKADGQFNVVWKTKGPVKAQPWSPFIEGNDKKKDEPDGKSAL</sequence>